<dbReference type="Pfam" id="PF00034">
    <property type="entry name" value="Cytochrom_C"/>
    <property type="match status" value="1"/>
</dbReference>
<dbReference type="EMBL" id="JACHBK010000009">
    <property type="protein sequence ID" value="MBB5537326.1"/>
    <property type="molecule type" value="Genomic_DNA"/>
</dbReference>
<dbReference type="SUPFAM" id="SSF46626">
    <property type="entry name" value="Cytochrome c"/>
    <property type="match status" value="2"/>
</dbReference>
<evidence type="ECO:0000256" key="1">
    <source>
        <dbReference type="ARBA" id="ARBA00022617"/>
    </source>
</evidence>
<dbReference type="Gene3D" id="1.10.760.10">
    <property type="entry name" value="Cytochrome c-like domain"/>
    <property type="match status" value="1"/>
</dbReference>
<organism evidence="6 7">
    <name type="scientific">Rhizobium giardinii</name>
    <dbReference type="NCBI Taxonomy" id="56731"/>
    <lineage>
        <taxon>Bacteria</taxon>
        <taxon>Pseudomonadati</taxon>
        <taxon>Pseudomonadota</taxon>
        <taxon>Alphaproteobacteria</taxon>
        <taxon>Hyphomicrobiales</taxon>
        <taxon>Rhizobiaceae</taxon>
        <taxon>Rhizobium/Agrobacterium group</taxon>
        <taxon>Rhizobium</taxon>
    </lineage>
</organism>
<dbReference type="PROSITE" id="PS51007">
    <property type="entry name" value="CYTC"/>
    <property type="match status" value="2"/>
</dbReference>
<dbReference type="GO" id="GO:0009055">
    <property type="term" value="F:electron transfer activity"/>
    <property type="evidence" value="ECO:0007669"/>
    <property type="project" value="InterPro"/>
</dbReference>
<feature type="domain" description="Cytochrome c" evidence="5">
    <location>
        <begin position="193"/>
        <end position="302"/>
    </location>
</feature>
<evidence type="ECO:0000259" key="5">
    <source>
        <dbReference type="PROSITE" id="PS51007"/>
    </source>
</evidence>
<dbReference type="Proteomes" id="UP000585507">
    <property type="component" value="Unassembled WGS sequence"/>
</dbReference>
<keyword evidence="1 4" id="KW-0349">Heme</keyword>
<name>A0A7W8UDC6_9HYPH</name>
<gene>
    <name evidence="6" type="ORF">GGD55_004042</name>
</gene>
<dbReference type="InterPro" id="IPR009056">
    <property type="entry name" value="Cyt_c-like_dom"/>
</dbReference>
<evidence type="ECO:0000256" key="2">
    <source>
        <dbReference type="ARBA" id="ARBA00022723"/>
    </source>
</evidence>
<dbReference type="AlphaFoldDB" id="A0A7W8UDC6"/>
<feature type="domain" description="Cytochrome c" evidence="5">
    <location>
        <begin position="43"/>
        <end position="151"/>
    </location>
</feature>
<sequence length="305" mass="32658">MGARVRKLVSAVVLFGATAGGVAWFLTKPEPWPAAHWEGLGEPDLANGERVFWAGGCTSCHAAPKTEGDARLVLSGGLPLKSPFGTFHVPNISPDESAGIGSWTLAEFGTAMTRGAGRNGEHLYPSFPYGSYARLTSKDVNDLWGFLKTLPKSTNVAPPHDLRFPYNIRLVLGGWKLLFFTDKPRVTVDTGNPKLARGQYLVEGPGHCGECHTPRNTLGGFEADRWLAGAPNPEGEGRIPNITPGSKSIGAWSESDIVTYLETGFTPDFDSVGGSMVEVQKNLARLPAGDREAIAAYLKAVPARE</sequence>
<dbReference type="RefSeq" id="WP_018329513.1">
    <property type="nucleotide sequence ID" value="NZ_JACHBK010000009.1"/>
</dbReference>
<evidence type="ECO:0000313" key="6">
    <source>
        <dbReference type="EMBL" id="MBB5537326.1"/>
    </source>
</evidence>
<comment type="caution">
    <text evidence="6">The sequence shown here is derived from an EMBL/GenBank/DDBJ whole genome shotgun (WGS) entry which is preliminary data.</text>
</comment>
<evidence type="ECO:0000256" key="4">
    <source>
        <dbReference type="PROSITE-ProRule" id="PRU00433"/>
    </source>
</evidence>
<dbReference type="PANTHER" id="PTHR35008">
    <property type="entry name" value="BLL4482 PROTEIN-RELATED"/>
    <property type="match status" value="1"/>
</dbReference>
<protein>
    <submittedName>
        <fullName evidence="6">Mono/diheme cytochrome c family protein</fullName>
    </submittedName>
</protein>
<dbReference type="GO" id="GO:0020037">
    <property type="term" value="F:heme binding"/>
    <property type="evidence" value="ECO:0007669"/>
    <property type="project" value="InterPro"/>
</dbReference>
<reference evidence="6 7" key="1">
    <citation type="submission" date="2020-08" db="EMBL/GenBank/DDBJ databases">
        <title>Genomic Encyclopedia of Type Strains, Phase IV (KMG-V): Genome sequencing to study the core and pangenomes of soil and plant-associated prokaryotes.</title>
        <authorList>
            <person name="Whitman W."/>
        </authorList>
    </citation>
    <scope>NUCLEOTIDE SEQUENCE [LARGE SCALE GENOMIC DNA]</scope>
    <source>
        <strain evidence="6 7">SEMIA 4084</strain>
    </source>
</reference>
<proteinExistence type="predicted"/>
<dbReference type="PANTHER" id="PTHR35008:SF8">
    <property type="entry name" value="ALCOHOL DEHYDROGENASE CYTOCHROME C SUBUNIT"/>
    <property type="match status" value="1"/>
</dbReference>
<keyword evidence="2 4" id="KW-0479">Metal-binding</keyword>
<evidence type="ECO:0000256" key="3">
    <source>
        <dbReference type="ARBA" id="ARBA00023004"/>
    </source>
</evidence>
<dbReference type="InterPro" id="IPR036909">
    <property type="entry name" value="Cyt_c-like_dom_sf"/>
</dbReference>
<keyword evidence="3 4" id="KW-0408">Iron</keyword>
<accession>A0A7W8UDC6</accession>
<keyword evidence="7" id="KW-1185">Reference proteome</keyword>
<evidence type="ECO:0000313" key="7">
    <source>
        <dbReference type="Proteomes" id="UP000585507"/>
    </source>
</evidence>
<dbReference type="InterPro" id="IPR051459">
    <property type="entry name" value="Cytochrome_c-type_DH"/>
</dbReference>
<dbReference type="GO" id="GO:0046872">
    <property type="term" value="F:metal ion binding"/>
    <property type="evidence" value="ECO:0007669"/>
    <property type="project" value="UniProtKB-KW"/>
</dbReference>